<evidence type="ECO:0000313" key="4">
    <source>
        <dbReference type="Proteomes" id="UP000588586"/>
    </source>
</evidence>
<dbReference type="Pfam" id="PF00582">
    <property type="entry name" value="Usp"/>
    <property type="match status" value="1"/>
</dbReference>
<dbReference type="PANTHER" id="PTHR46268:SF6">
    <property type="entry name" value="UNIVERSAL STRESS PROTEIN UP12"/>
    <property type="match status" value="1"/>
</dbReference>
<evidence type="ECO:0000256" key="1">
    <source>
        <dbReference type="ARBA" id="ARBA00008791"/>
    </source>
</evidence>
<dbReference type="Gene3D" id="3.40.50.620">
    <property type="entry name" value="HUPs"/>
    <property type="match status" value="1"/>
</dbReference>
<dbReference type="InterPro" id="IPR014729">
    <property type="entry name" value="Rossmann-like_a/b/a_fold"/>
</dbReference>
<dbReference type="SUPFAM" id="SSF52402">
    <property type="entry name" value="Adenine nucleotide alpha hydrolases-like"/>
    <property type="match status" value="1"/>
</dbReference>
<reference evidence="3 4" key="1">
    <citation type="submission" date="2020-04" db="EMBL/GenBank/DDBJ databases">
        <title>Knoellia sp. isolate from air conditioner.</title>
        <authorList>
            <person name="Chea S."/>
            <person name="Kim D.-U."/>
        </authorList>
    </citation>
    <scope>NUCLEOTIDE SEQUENCE [LARGE SCALE GENOMIC DNA]</scope>
    <source>
        <strain evidence="3 4">DB2414S</strain>
    </source>
</reference>
<dbReference type="EMBL" id="JABEPQ010000005">
    <property type="protein sequence ID" value="NNM47974.1"/>
    <property type="molecule type" value="Genomic_DNA"/>
</dbReference>
<dbReference type="InterPro" id="IPR006015">
    <property type="entry name" value="Universal_stress_UspA"/>
</dbReference>
<proteinExistence type="inferred from homology"/>
<dbReference type="CDD" id="cd00293">
    <property type="entry name" value="USP-like"/>
    <property type="match status" value="1"/>
</dbReference>
<feature type="domain" description="UspA" evidence="2">
    <location>
        <begin position="2"/>
        <end position="128"/>
    </location>
</feature>
<gene>
    <name evidence="3" type="ORF">HJG52_18465</name>
</gene>
<evidence type="ECO:0000259" key="2">
    <source>
        <dbReference type="Pfam" id="PF00582"/>
    </source>
</evidence>
<evidence type="ECO:0000313" key="3">
    <source>
        <dbReference type="EMBL" id="NNM47974.1"/>
    </source>
</evidence>
<dbReference type="PRINTS" id="PR01438">
    <property type="entry name" value="UNVRSLSTRESS"/>
</dbReference>
<dbReference type="InterPro" id="IPR006016">
    <property type="entry name" value="UspA"/>
</dbReference>
<dbReference type="PANTHER" id="PTHR46268">
    <property type="entry name" value="STRESS RESPONSE PROTEIN NHAX"/>
    <property type="match status" value="1"/>
</dbReference>
<sequence>MTVLVGYVPNNYGEAALTAAVEEAGRRQEPLLVVNMSRDDVLADAHRAGEEQLDRVRRDLDELGLTAEVRRVEHGNDPAEALLAAARDVDASVLVIGLRHRTPVGKLILGSTAQRVLLDASCPVLAVKPA</sequence>
<dbReference type="RefSeq" id="WP_171245088.1">
    <property type="nucleotide sequence ID" value="NZ_JABEPQ010000005.1"/>
</dbReference>
<comment type="caution">
    <text evidence="3">The sequence shown here is derived from an EMBL/GenBank/DDBJ whole genome shotgun (WGS) entry which is preliminary data.</text>
</comment>
<dbReference type="Proteomes" id="UP000588586">
    <property type="component" value="Unassembled WGS sequence"/>
</dbReference>
<accession>A0A849HN58</accession>
<protein>
    <submittedName>
        <fullName evidence="3">Universal stress protein</fullName>
    </submittedName>
</protein>
<dbReference type="AlphaFoldDB" id="A0A849HN58"/>
<keyword evidence="4" id="KW-1185">Reference proteome</keyword>
<name>A0A849HN58_9MICO</name>
<comment type="similarity">
    <text evidence="1">Belongs to the universal stress protein A family.</text>
</comment>
<organism evidence="3 4">
    <name type="scientific">Knoellia koreensis</name>
    <dbReference type="NCBI Taxonomy" id="2730921"/>
    <lineage>
        <taxon>Bacteria</taxon>
        <taxon>Bacillati</taxon>
        <taxon>Actinomycetota</taxon>
        <taxon>Actinomycetes</taxon>
        <taxon>Micrococcales</taxon>
        <taxon>Intrasporangiaceae</taxon>
        <taxon>Knoellia</taxon>
    </lineage>
</organism>